<evidence type="ECO:0000256" key="1">
    <source>
        <dbReference type="SAM" id="MobiDB-lite"/>
    </source>
</evidence>
<dbReference type="EMBL" id="CAKOGP040001557">
    <property type="protein sequence ID" value="CAJ1945959.1"/>
    <property type="molecule type" value="Genomic_DNA"/>
</dbReference>
<feature type="compositionally biased region" description="Basic and acidic residues" evidence="1">
    <location>
        <begin position="333"/>
        <end position="347"/>
    </location>
</feature>
<name>A0AAD2FL03_9STRA</name>
<sequence length="536" mass="58730">MGLQSKKLSGVHADNDDSNNNYYEYDMSDGEGSAGSHGLNDLDDSLYFDQADVEAAKEKARKNARAQIRAQKKEPKHGGGLEALFSQPPPPRVKSIGIHGEGGGLPAPRHKPAPPLRTRSGGIMKLNRKISRTVTDAARTVVDATSTVAEVATSVARGREDGASSERPTRSNSLGALSRKFSSRVDRGRERKAKQEADGDSLGGGMMNLNLGDDKIRTSSIGALSKRARRSRFKSVDDAEDLLSEHGEMELNEKSPLNSPTRERRAGSVGPVSTKARRERWKSVDDAEDLLDAEGEFEMKLDDSPKTTPKQKKKKRSNSVGAVDTKSRRERKKSVDSEDLESRSKSREGRKKGKTRKAKKRSESRSSDTSDDDSSAEKRKPRKGKKRSESRSSDSSDDESVVPLRRKASKDNLRKKPSKTKKSSRKLSADDDPSEQEAREIQAAGGLDLGGGQVRGAGRRMGRRSSLGGPVALKQQEEVDAILRRTQQADQQWDASKTDSSVIERRVRRRASMGADEAVMALGARRMAARKKSMDP</sequence>
<dbReference type="AlphaFoldDB" id="A0AAD2FL03"/>
<accession>A0AAD2FL03</accession>
<protein>
    <submittedName>
        <fullName evidence="2">Uncharacterized protein</fullName>
    </submittedName>
</protein>
<comment type="caution">
    <text evidence="2">The sequence shown here is derived from an EMBL/GenBank/DDBJ whole genome shotgun (WGS) entry which is preliminary data.</text>
</comment>
<feature type="compositionally biased region" description="Basic and acidic residues" evidence="1">
    <location>
        <begin position="243"/>
        <end position="253"/>
    </location>
</feature>
<feature type="compositionally biased region" description="Acidic residues" evidence="1">
    <location>
        <begin position="286"/>
        <end position="296"/>
    </location>
</feature>
<feature type="compositionally biased region" description="Basic residues" evidence="1">
    <location>
        <begin position="415"/>
        <end position="425"/>
    </location>
</feature>
<feature type="region of interest" description="Disordered" evidence="1">
    <location>
        <begin position="1"/>
        <end position="39"/>
    </location>
</feature>
<feature type="compositionally biased region" description="Basic residues" evidence="1">
    <location>
        <begin position="348"/>
        <end position="360"/>
    </location>
</feature>
<evidence type="ECO:0000313" key="3">
    <source>
        <dbReference type="Proteomes" id="UP001295423"/>
    </source>
</evidence>
<reference evidence="2" key="1">
    <citation type="submission" date="2023-08" db="EMBL/GenBank/DDBJ databases">
        <authorList>
            <person name="Audoor S."/>
            <person name="Bilcke G."/>
        </authorList>
    </citation>
    <scope>NUCLEOTIDE SEQUENCE</scope>
</reference>
<feature type="region of interest" description="Disordered" evidence="1">
    <location>
        <begin position="58"/>
        <end position="473"/>
    </location>
</feature>
<gene>
    <name evidence="2" type="ORF">CYCCA115_LOCUS10101</name>
</gene>
<proteinExistence type="predicted"/>
<keyword evidence="3" id="KW-1185">Reference proteome</keyword>
<feature type="compositionally biased region" description="Basic and acidic residues" evidence="1">
    <location>
        <begin position="157"/>
        <end position="169"/>
    </location>
</feature>
<feature type="compositionally biased region" description="Basic and acidic residues" evidence="1">
    <location>
        <begin position="183"/>
        <end position="197"/>
    </location>
</feature>
<evidence type="ECO:0000313" key="2">
    <source>
        <dbReference type="EMBL" id="CAJ1945959.1"/>
    </source>
</evidence>
<organism evidence="2 3">
    <name type="scientific">Cylindrotheca closterium</name>
    <dbReference type="NCBI Taxonomy" id="2856"/>
    <lineage>
        <taxon>Eukaryota</taxon>
        <taxon>Sar</taxon>
        <taxon>Stramenopiles</taxon>
        <taxon>Ochrophyta</taxon>
        <taxon>Bacillariophyta</taxon>
        <taxon>Bacillariophyceae</taxon>
        <taxon>Bacillariophycidae</taxon>
        <taxon>Bacillariales</taxon>
        <taxon>Bacillariaceae</taxon>
        <taxon>Cylindrotheca</taxon>
    </lineage>
</organism>
<dbReference type="Proteomes" id="UP001295423">
    <property type="component" value="Unassembled WGS sequence"/>
</dbReference>